<evidence type="ECO:0000256" key="4">
    <source>
        <dbReference type="ARBA" id="ARBA00022857"/>
    </source>
</evidence>
<evidence type="ECO:0000259" key="7">
    <source>
        <dbReference type="PROSITE" id="PS51330"/>
    </source>
</evidence>
<evidence type="ECO:0000256" key="6">
    <source>
        <dbReference type="RuleBase" id="RU004474"/>
    </source>
</evidence>
<dbReference type="Proteomes" id="UP000652761">
    <property type="component" value="Unassembled WGS sequence"/>
</dbReference>
<evidence type="ECO:0000256" key="5">
    <source>
        <dbReference type="ARBA" id="ARBA00023002"/>
    </source>
</evidence>
<reference evidence="8" key="1">
    <citation type="submission" date="2017-07" db="EMBL/GenBank/DDBJ databases">
        <title>Taro Niue Genome Assembly and Annotation.</title>
        <authorList>
            <person name="Atibalentja N."/>
            <person name="Keating K."/>
            <person name="Fields C.J."/>
        </authorList>
    </citation>
    <scope>NUCLEOTIDE SEQUENCE</scope>
    <source>
        <strain evidence="8">Niue_2</strain>
        <tissue evidence="8">Leaf</tissue>
    </source>
</reference>
<dbReference type="EC" id="1.5.1.3" evidence="2"/>
<evidence type="ECO:0000313" key="8">
    <source>
        <dbReference type="EMBL" id="MQM12877.1"/>
    </source>
</evidence>
<dbReference type="GO" id="GO:0046655">
    <property type="term" value="P:folic acid metabolic process"/>
    <property type="evidence" value="ECO:0007669"/>
    <property type="project" value="TreeGrafter"/>
</dbReference>
<proteinExistence type="inferred from homology"/>
<dbReference type="InterPro" id="IPR017925">
    <property type="entry name" value="DHFR_CS"/>
</dbReference>
<gene>
    <name evidence="8" type="ORF">Taro_045794</name>
</gene>
<feature type="domain" description="DHFR" evidence="7">
    <location>
        <begin position="1"/>
        <end position="92"/>
    </location>
</feature>
<protein>
    <recommendedName>
        <fullName evidence="2">dihydrofolate reductase</fullName>
        <ecNumber evidence="2">1.5.1.3</ecNumber>
    </recommendedName>
</protein>
<dbReference type="PANTHER" id="PTHR48069:SF3">
    <property type="entry name" value="DIHYDROFOLATE REDUCTASE"/>
    <property type="match status" value="1"/>
</dbReference>
<dbReference type="GO" id="GO:0050661">
    <property type="term" value="F:NADP binding"/>
    <property type="evidence" value="ECO:0007669"/>
    <property type="project" value="InterPro"/>
</dbReference>
<dbReference type="GO" id="GO:0005739">
    <property type="term" value="C:mitochondrion"/>
    <property type="evidence" value="ECO:0007669"/>
    <property type="project" value="TreeGrafter"/>
</dbReference>
<dbReference type="InterPro" id="IPR024072">
    <property type="entry name" value="DHFR-like_dom_sf"/>
</dbReference>
<dbReference type="OrthoDB" id="766at2759"/>
<keyword evidence="9" id="KW-1185">Reference proteome</keyword>
<accession>A0A843WXG0</accession>
<evidence type="ECO:0000256" key="2">
    <source>
        <dbReference type="ARBA" id="ARBA00012856"/>
    </source>
</evidence>
<dbReference type="GO" id="GO:0004146">
    <property type="term" value="F:dihydrofolate reductase activity"/>
    <property type="evidence" value="ECO:0007669"/>
    <property type="project" value="UniProtKB-EC"/>
</dbReference>
<dbReference type="PROSITE" id="PS00075">
    <property type="entry name" value="DHFR_1"/>
    <property type="match status" value="1"/>
</dbReference>
<comment type="pathway">
    <text evidence="1">Cofactor biosynthesis; tetrahydrofolate biosynthesis; 5,6,7,8-tetrahydrofolate from 7,8-dihydrofolate: step 1/1.</text>
</comment>
<organism evidence="8 9">
    <name type="scientific">Colocasia esculenta</name>
    <name type="common">Wild taro</name>
    <name type="synonym">Arum esculentum</name>
    <dbReference type="NCBI Taxonomy" id="4460"/>
    <lineage>
        <taxon>Eukaryota</taxon>
        <taxon>Viridiplantae</taxon>
        <taxon>Streptophyta</taxon>
        <taxon>Embryophyta</taxon>
        <taxon>Tracheophyta</taxon>
        <taxon>Spermatophyta</taxon>
        <taxon>Magnoliopsida</taxon>
        <taxon>Liliopsida</taxon>
        <taxon>Araceae</taxon>
        <taxon>Aroideae</taxon>
        <taxon>Colocasieae</taxon>
        <taxon>Colocasia</taxon>
    </lineage>
</organism>
<name>A0A843WXG0_COLES</name>
<keyword evidence="3" id="KW-0554">One-carbon metabolism</keyword>
<dbReference type="PROSITE" id="PS51330">
    <property type="entry name" value="DHFR_2"/>
    <property type="match status" value="1"/>
</dbReference>
<comment type="similarity">
    <text evidence="6">Belongs to the dihydrofolate reductase family.</text>
</comment>
<keyword evidence="5" id="KW-0560">Oxidoreductase</keyword>
<sequence length="92" mass="10075">MGIGKDGRLPWKLPSDLRFFKEVTLTTADPLKKNAVIMGRKTWESIPLQHRPLLGRLNVVLTRSGSFDIATAENVIICGSMNSALELLAASP</sequence>
<dbReference type="Pfam" id="PF00186">
    <property type="entry name" value="DHFR_1"/>
    <property type="match status" value="1"/>
</dbReference>
<dbReference type="UniPathway" id="UPA00077">
    <property type="reaction ID" value="UER00158"/>
</dbReference>
<dbReference type="InterPro" id="IPR012259">
    <property type="entry name" value="DHFR"/>
</dbReference>
<dbReference type="Gene3D" id="3.40.430.10">
    <property type="entry name" value="Dihydrofolate Reductase, subunit A"/>
    <property type="match status" value="1"/>
</dbReference>
<evidence type="ECO:0000256" key="1">
    <source>
        <dbReference type="ARBA" id="ARBA00004903"/>
    </source>
</evidence>
<dbReference type="PRINTS" id="PR00070">
    <property type="entry name" value="DHFR"/>
</dbReference>
<keyword evidence="4" id="KW-0521">NADP</keyword>
<comment type="caution">
    <text evidence="8">The sequence shown here is derived from an EMBL/GenBank/DDBJ whole genome shotgun (WGS) entry which is preliminary data.</text>
</comment>
<dbReference type="GO" id="GO:0046654">
    <property type="term" value="P:tetrahydrofolate biosynthetic process"/>
    <property type="evidence" value="ECO:0007669"/>
    <property type="project" value="UniProtKB-UniPathway"/>
</dbReference>
<dbReference type="AlphaFoldDB" id="A0A843WXG0"/>
<dbReference type="PANTHER" id="PTHR48069">
    <property type="entry name" value="DIHYDROFOLATE REDUCTASE"/>
    <property type="match status" value="1"/>
</dbReference>
<dbReference type="GO" id="GO:0006730">
    <property type="term" value="P:one-carbon metabolic process"/>
    <property type="evidence" value="ECO:0007669"/>
    <property type="project" value="UniProtKB-KW"/>
</dbReference>
<dbReference type="CDD" id="cd00209">
    <property type="entry name" value="DHFR"/>
    <property type="match status" value="1"/>
</dbReference>
<dbReference type="SUPFAM" id="SSF53597">
    <property type="entry name" value="Dihydrofolate reductase-like"/>
    <property type="match status" value="1"/>
</dbReference>
<evidence type="ECO:0000313" key="9">
    <source>
        <dbReference type="Proteomes" id="UP000652761"/>
    </source>
</evidence>
<dbReference type="GO" id="GO:0046452">
    <property type="term" value="P:dihydrofolate metabolic process"/>
    <property type="evidence" value="ECO:0007669"/>
    <property type="project" value="TreeGrafter"/>
</dbReference>
<evidence type="ECO:0000256" key="3">
    <source>
        <dbReference type="ARBA" id="ARBA00022563"/>
    </source>
</evidence>
<dbReference type="EMBL" id="NMUH01005483">
    <property type="protein sequence ID" value="MQM12877.1"/>
    <property type="molecule type" value="Genomic_DNA"/>
</dbReference>
<dbReference type="InterPro" id="IPR001796">
    <property type="entry name" value="DHFR_dom"/>
</dbReference>